<comment type="caution">
    <text evidence="2">The sequence shown here is derived from an EMBL/GenBank/DDBJ whole genome shotgun (WGS) entry which is preliminary data.</text>
</comment>
<evidence type="ECO:0000313" key="2">
    <source>
        <dbReference type="EMBL" id="MDJ1171184.1"/>
    </source>
</evidence>
<keyword evidence="3" id="KW-1185">Reference proteome</keyword>
<keyword evidence="1" id="KW-1133">Transmembrane helix</keyword>
<reference evidence="2 3" key="1">
    <citation type="submission" date="2023-01" db="EMBL/GenBank/DDBJ databases">
        <title>Novel diversity within Roseofilum (Cyanobacteria; Desertifilaceae) from marine benthic mats with descriptions of four novel species.</title>
        <authorList>
            <person name="Wang Y."/>
            <person name="Berthold D.E."/>
            <person name="Hu J."/>
            <person name="Lefler F.W."/>
            <person name="Laughinghouse H.D. IV."/>
        </authorList>
    </citation>
    <scope>NUCLEOTIDE SEQUENCE [LARGE SCALE GENOMIC DNA]</scope>
    <source>
        <strain evidence="2 3">BLCC-M154</strain>
    </source>
</reference>
<dbReference type="Proteomes" id="UP001235303">
    <property type="component" value="Unassembled WGS sequence"/>
</dbReference>
<organism evidence="2 3">
    <name type="scientific">Roseofilum acuticapitatum BLCC-M154</name>
    <dbReference type="NCBI Taxonomy" id="3022444"/>
    <lineage>
        <taxon>Bacteria</taxon>
        <taxon>Bacillati</taxon>
        <taxon>Cyanobacteriota</taxon>
        <taxon>Cyanophyceae</taxon>
        <taxon>Desertifilales</taxon>
        <taxon>Desertifilaceae</taxon>
        <taxon>Roseofilum</taxon>
        <taxon>Roseofilum acuticapitatum</taxon>
    </lineage>
</organism>
<proteinExistence type="predicted"/>
<dbReference type="EMBL" id="JAQOSP010000107">
    <property type="protein sequence ID" value="MDJ1171184.1"/>
    <property type="molecule type" value="Genomic_DNA"/>
</dbReference>
<feature type="transmembrane region" description="Helical" evidence="1">
    <location>
        <begin position="21"/>
        <end position="48"/>
    </location>
</feature>
<dbReference type="RefSeq" id="WP_283754939.1">
    <property type="nucleotide sequence ID" value="NZ_JAQOSP010000107.1"/>
</dbReference>
<evidence type="ECO:0000313" key="3">
    <source>
        <dbReference type="Proteomes" id="UP001235303"/>
    </source>
</evidence>
<accession>A0ABT7AXN1</accession>
<sequence length="53" mass="6057">MMSSLNRQRQRQVLILISEFVLPNMVGFILDASLGFSMSAIVVAYHVWKTWDG</sequence>
<evidence type="ECO:0000256" key="1">
    <source>
        <dbReference type="SAM" id="Phobius"/>
    </source>
</evidence>
<keyword evidence="1" id="KW-0472">Membrane</keyword>
<keyword evidence="1" id="KW-0812">Transmembrane</keyword>
<name>A0ABT7AXN1_9CYAN</name>
<gene>
    <name evidence="2" type="ORF">PMG71_17285</name>
</gene>
<protein>
    <submittedName>
        <fullName evidence="2">Uncharacterized protein</fullName>
    </submittedName>
</protein>